<keyword evidence="2" id="KW-0812">Transmembrane</keyword>
<name>A0A429X5N4_SIMTE</name>
<dbReference type="CDD" id="cd05379">
    <property type="entry name" value="CAP_bacterial"/>
    <property type="match status" value="1"/>
</dbReference>
<evidence type="ECO:0000313" key="5">
    <source>
        <dbReference type="EMBL" id="RST58679.1"/>
    </source>
</evidence>
<dbReference type="Gene3D" id="3.40.33.10">
    <property type="entry name" value="CAP"/>
    <property type="match status" value="1"/>
</dbReference>
<accession>A0A429X5N4</accession>
<dbReference type="InterPro" id="IPR029410">
    <property type="entry name" value="CAP_assoc"/>
</dbReference>
<dbReference type="SUPFAM" id="SSF55797">
    <property type="entry name" value="PR-1-like"/>
    <property type="match status" value="1"/>
</dbReference>
<gene>
    <name evidence="5" type="ORF">D5F11_016590</name>
</gene>
<evidence type="ECO:0000259" key="4">
    <source>
        <dbReference type="Pfam" id="PF14504"/>
    </source>
</evidence>
<dbReference type="InterPro" id="IPR035940">
    <property type="entry name" value="CAP_sf"/>
</dbReference>
<dbReference type="Pfam" id="PF14504">
    <property type="entry name" value="CAP_assoc_N"/>
    <property type="match status" value="1"/>
</dbReference>
<keyword evidence="2" id="KW-0472">Membrane</keyword>
<evidence type="ECO:0000256" key="1">
    <source>
        <dbReference type="SAM" id="Coils"/>
    </source>
</evidence>
<keyword evidence="5" id="KW-0645">Protease</keyword>
<keyword evidence="1" id="KW-0175">Coiled coil</keyword>
<organism evidence="5 6">
    <name type="scientific">Siminovitchia terrae</name>
    <name type="common">Bacillus terrae</name>
    <dbReference type="NCBI Taxonomy" id="1914933"/>
    <lineage>
        <taxon>Bacteria</taxon>
        <taxon>Bacillati</taxon>
        <taxon>Bacillota</taxon>
        <taxon>Bacilli</taxon>
        <taxon>Bacillales</taxon>
        <taxon>Bacillaceae</taxon>
        <taxon>Siminovitchia</taxon>
    </lineage>
</organism>
<dbReference type="Pfam" id="PF00188">
    <property type="entry name" value="CAP"/>
    <property type="match status" value="1"/>
</dbReference>
<keyword evidence="5" id="KW-0378">Hydrolase</keyword>
<dbReference type="PANTHER" id="PTHR31157">
    <property type="entry name" value="SCP DOMAIN-CONTAINING PROTEIN"/>
    <property type="match status" value="1"/>
</dbReference>
<proteinExistence type="predicted"/>
<reference evidence="5 6" key="1">
    <citation type="submission" date="2018-12" db="EMBL/GenBank/DDBJ databases">
        <authorList>
            <person name="Sun L."/>
            <person name="Chen Z."/>
        </authorList>
    </citation>
    <scope>NUCLEOTIDE SEQUENCE [LARGE SCALE GENOMIC DNA]</scope>
    <source>
        <strain evidence="5 6">LMG 29736</strain>
    </source>
</reference>
<feature type="transmembrane region" description="Helical" evidence="2">
    <location>
        <begin position="7"/>
        <end position="25"/>
    </location>
</feature>
<comment type="caution">
    <text evidence="5">The sequence shown here is derived from an EMBL/GenBank/DDBJ whole genome shotgun (WGS) entry which is preliminary data.</text>
</comment>
<feature type="domain" description="CAP-associated" evidence="4">
    <location>
        <begin position="106"/>
        <end position="242"/>
    </location>
</feature>
<feature type="coiled-coil region" evidence="1">
    <location>
        <begin position="60"/>
        <end position="87"/>
    </location>
</feature>
<dbReference type="GO" id="GO:0008233">
    <property type="term" value="F:peptidase activity"/>
    <property type="evidence" value="ECO:0007669"/>
    <property type="project" value="UniProtKB-KW"/>
</dbReference>
<dbReference type="AlphaFoldDB" id="A0A429X5N4"/>
<dbReference type="Proteomes" id="UP000287296">
    <property type="component" value="Unassembled WGS sequence"/>
</dbReference>
<protein>
    <submittedName>
        <fullName evidence="5">Serine protease</fullName>
    </submittedName>
</protein>
<sequence>MLGGSCLKFFRTLFIFLLIAGFILYKQGNEHVVASVQSVINYVQTSVEQIKEEPEVANTFAQIKDRLQSLKKEIKGIENRDQQEQVETPSLKAPEEQTFSVHNIEIGDTKAEVEKQVGKENRASYNEYGVKWYTYHENYHNFFMAAYDEQGKVAGLYTNQDLVSSKLDIKLNDSKESVVQKLGEPVKGIRKGFVTYQVQNNGEYNIYEQDNGYVTVFFDQHKNDTVTALQIISNSLEQERKDFFAPGTQELKSGFEYQLFDLTNAVRVKHGLTALSWDDHVKMTARGHSTDMADKNYFNHENLEGLSPFDRLDQDSISYLAAGENIATGQVSSIFAHEGLMNSMGHRKNILSPDYTALGVGVAFDSDSRPFYTENFIGK</sequence>
<dbReference type="PANTHER" id="PTHR31157:SF1">
    <property type="entry name" value="SCP DOMAIN-CONTAINING PROTEIN"/>
    <property type="match status" value="1"/>
</dbReference>
<evidence type="ECO:0000259" key="3">
    <source>
        <dbReference type="Pfam" id="PF00188"/>
    </source>
</evidence>
<feature type="domain" description="SCP" evidence="3">
    <location>
        <begin position="260"/>
        <end position="373"/>
    </location>
</feature>
<dbReference type="InterPro" id="IPR014044">
    <property type="entry name" value="CAP_dom"/>
</dbReference>
<evidence type="ECO:0000256" key="2">
    <source>
        <dbReference type="SAM" id="Phobius"/>
    </source>
</evidence>
<keyword evidence="2" id="KW-1133">Transmembrane helix</keyword>
<dbReference type="EMBL" id="QYTW02000018">
    <property type="protein sequence ID" value="RST58679.1"/>
    <property type="molecule type" value="Genomic_DNA"/>
</dbReference>
<dbReference type="GO" id="GO:0006508">
    <property type="term" value="P:proteolysis"/>
    <property type="evidence" value="ECO:0007669"/>
    <property type="project" value="UniProtKB-KW"/>
</dbReference>
<evidence type="ECO:0000313" key="6">
    <source>
        <dbReference type="Proteomes" id="UP000287296"/>
    </source>
</evidence>
<dbReference type="OrthoDB" id="9783944at2"/>